<comment type="caution">
    <text evidence="5">The sequence shown here is derived from an EMBL/GenBank/DDBJ whole genome shotgun (WGS) entry which is preliminary data.</text>
</comment>
<feature type="compositionally biased region" description="Polar residues" evidence="4">
    <location>
        <begin position="306"/>
        <end position="319"/>
    </location>
</feature>
<dbReference type="SMART" id="SM00248">
    <property type="entry name" value="ANK"/>
    <property type="match status" value="5"/>
</dbReference>
<dbReference type="PROSITE" id="PS50088">
    <property type="entry name" value="ANK_REPEAT"/>
    <property type="match status" value="3"/>
</dbReference>
<evidence type="ECO:0000256" key="1">
    <source>
        <dbReference type="ARBA" id="ARBA00022737"/>
    </source>
</evidence>
<name>A0ABR4BPG9_9LECA</name>
<feature type="region of interest" description="Disordered" evidence="4">
    <location>
        <begin position="515"/>
        <end position="640"/>
    </location>
</feature>
<feature type="compositionally biased region" description="Polar residues" evidence="4">
    <location>
        <begin position="541"/>
        <end position="576"/>
    </location>
</feature>
<evidence type="ECO:0000313" key="6">
    <source>
        <dbReference type="Proteomes" id="UP001590951"/>
    </source>
</evidence>
<feature type="compositionally biased region" description="Gly residues" evidence="4">
    <location>
        <begin position="626"/>
        <end position="640"/>
    </location>
</feature>
<dbReference type="InterPro" id="IPR002110">
    <property type="entry name" value="Ankyrin_rpt"/>
</dbReference>
<proteinExistence type="predicted"/>
<evidence type="ECO:0000256" key="2">
    <source>
        <dbReference type="ARBA" id="ARBA00023043"/>
    </source>
</evidence>
<feature type="repeat" description="ANK" evidence="3">
    <location>
        <begin position="205"/>
        <end position="229"/>
    </location>
</feature>
<feature type="compositionally biased region" description="Polar residues" evidence="4">
    <location>
        <begin position="381"/>
        <end position="410"/>
    </location>
</feature>
<feature type="repeat" description="ANK" evidence="3">
    <location>
        <begin position="81"/>
        <end position="113"/>
    </location>
</feature>
<feature type="compositionally biased region" description="Basic residues" evidence="4">
    <location>
        <begin position="516"/>
        <end position="525"/>
    </location>
</feature>
<protein>
    <submittedName>
        <fullName evidence="5">Uncharacterized protein</fullName>
    </submittedName>
</protein>
<gene>
    <name evidence="5" type="ORF">ABVK25_000903</name>
</gene>
<keyword evidence="1" id="KW-0677">Repeat</keyword>
<accession>A0ABR4BPG9</accession>
<dbReference type="InterPro" id="IPR036770">
    <property type="entry name" value="Ankyrin_rpt-contain_sf"/>
</dbReference>
<feature type="compositionally biased region" description="Polar residues" evidence="4">
    <location>
        <begin position="360"/>
        <end position="373"/>
    </location>
</feature>
<evidence type="ECO:0000256" key="4">
    <source>
        <dbReference type="SAM" id="MobiDB-lite"/>
    </source>
</evidence>
<evidence type="ECO:0000313" key="5">
    <source>
        <dbReference type="EMBL" id="KAL2059610.1"/>
    </source>
</evidence>
<dbReference type="InterPro" id="IPR051165">
    <property type="entry name" value="Multifunctional_ANK_Repeat"/>
</dbReference>
<dbReference type="EMBL" id="JBHFEH010000001">
    <property type="protein sequence ID" value="KAL2059610.1"/>
    <property type="molecule type" value="Genomic_DNA"/>
</dbReference>
<dbReference type="PANTHER" id="PTHR24123:SF33">
    <property type="entry name" value="PROTEIN HOS4"/>
    <property type="match status" value="1"/>
</dbReference>
<feature type="repeat" description="ANK" evidence="3">
    <location>
        <begin position="172"/>
        <end position="204"/>
    </location>
</feature>
<dbReference type="Proteomes" id="UP001590951">
    <property type="component" value="Unassembled WGS sequence"/>
</dbReference>
<organism evidence="5 6">
    <name type="scientific">Lepraria finkii</name>
    <dbReference type="NCBI Taxonomy" id="1340010"/>
    <lineage>
        <taxon>Eukaryota</taxon>
        <taxon>Fungi</taxon>
        <taxon>Dikarya</taxon>
        <taxon>Ascomycota</taxon>
        <taxon>Pezizomycotina</taxon>
        <taxon>Lecanoromycetes</taxon>
        <taxon>OSLEUM clade</taxon>
        <taxon>Lecanoromycetidae</taxon>
        <taxon>Lecanorales</taxon>
        <taxon>Lecanorineae</taxon>
        <taxon>Stereocaulaceae</taxon>
        <taxon>Lepraria</taxon>
    </lineage>
</organism>
<feature type="compositionally biased region" description="Basic and acidic residues" evidence="4">
    <location>
        <begin position="526"/>
        <end position="539"/>
    </location>
</feature>
<keyword evidence="2 3" id="KW-0040">ANK repeat</keyword>
<dbReference type="PANTHER" id="PTHR24123">
    <property type="entry name" value="ANKYRIN REPEAT-CONTAINING"/>
    <property type="match status" value="1"/>
</dbReference>
<keyword evidence="6" id="KW-1185">Reference proteome</keyword>
<dbReference type="Pfam" id="PF12796">
    <property type="entry name" value="Ank_2"/>
    <property type="match status" value="2"/>
</dbReference>
<dbReference type="Gene3D" id="1.25.40.20">
    <property type="entry name" value="Ankyrin repeat-containing domain"/>
    <property type="match status" value="2"/>
</dbReference>
<evidence type="ECO:0000256" key="3">
    <source>
        <dbReference type="PROSITE-ProRule" id="PRU00023"/>
    </source>
</evidence>
<dbReference type="PROSITE" id="PS50297">
    <property type="entry name" value="ANK_REP_REGION"/>
    <property type="match status" value="3"/>
</dbReference>
<feature type="region of interest" description="Disordered" evidence="4">
    <location>
        <begin position="306"/>
        <end position="416"/>
    </location>
</feature>
<sequence>MIRENCSIKAKDDKAWNALNFAAQQGYWRLIEPLVAIDVSVKAATRMKDTPLILAVKGGHFTATEILLRSKGISVTVEDAQAQQPIHHAIRAGAFEIFNLLTSNGAEIAVENAFGWHPIHIAVAYGHTALVDRLIEQFARVEEKLGSSSVKKDQTHRMVEDGYWAEARRPYPGSRPLHLACEYGHYQIASNLISKGAKLEASCSEGWRPLHHAAFNGSSALVELLLNTGCYPWAETEEGLTPQSLQFRTAGSPIPEEEKDKVRLLLQEAMDRTTKQNDAKSFKVGLKKGRTVEEKNNLIRAVTSSMEMAAKSSKQSTKPLRTHPAPLMPHSKTYPSAVPTIHRPAQANQPSPPPLRERPASSSSNRPSITLSESDLEKVPSITSPASSLSNIASTGQSESSLEKTTSNTALAPRSAKTVALQHSMGSMQGLPGLPMNMMKNKFNLKRASTLGADMSKQGIEKMSTGLDMSKQGIEKMSSYGLDMSKQGYTKMSSYSQNMSKQGMNMSKQGMEKMKKMNLMRRKKLAKQDADDNDGKDGEFQLSSEFNNNSQDSDGNAQGPSQGSENLQDLSQNGGEIQNAGGNLGGTGNTTSLNSQSDDDLQCNSGDDAASDSAFTLGGFDTYDDGGNGGDYGGGGGDGC</sequence>
<reference evidence="5 6" key="1">
    <citation type="submission" date="2024-09" db="EMBL/GenBank/DDBJ databases">
        <title>Rethinking Asexuality: The Enigmatic Case of Functional Sexual Genes in Lepraria (Stereocaulaceae).</title>
        <authorList>
            <person name="Doellman M."/>
            <person name="Sun Y."/>
            <person name="Barcenas-Pena A."/>
            <person name="Lumbsch H.T."/>
            <person name="Grewe F."/>
        </authorList>
    </citation>
    <scope>NUCLEOTIDE SEQUENCE [LARGE SCALE GENOMIC DNA]</scope>
    <source>
        <strain evidence="5 6">Grewe 0041</strain>
    </source>
</reference>
<dbReference type="SUPFAM" id="SSF48403">
    <property type="entry name" value="Ankyrin repeat"/>
    <property type="match status" value="1"/>
</dbReference>